<keyword evidence="4" id="KW-1133">Transmembrane helix</keyword>
<name>A0A089LF87_PAEBO</name>
<dbReference type="PANTHER" id="PTHR43280">
    <property type="entry name" value="ARAC-FAMILY TRANSCRIPTIONAL REGULATOR"/>
    <property type="match status" value="1"/>
</dbReference>
<keyword evidence="3" id="KW-0804">Transcription</keyword>
<evidence type="ECO:0000259" key="5">
    <source>
        <dbReference type="PROSITE" id="PS01124"/>
    </source>
</evidence>
<keyword evidence="4" id="KW-0812">Transmembrane</keyword>
<keyword evidence="1" id="KW-0805">Transcription regulation</keyword>
<dbReference type="InterPro" id="IPR009057">
    <property type="entry name" value="Homeodomain-like_sf"/>
</dbReference>
<dbReference type="PANTHER" id="PTHR43280:SF10">
    <property type="entry name" value="REGULATORY PROTEIN POCR"/>
    <property type="match status" value="1"/>
</dbReference>
<dbReference type="HOGENOM" id="CLU_019175_2_0_9"/>
<feature type="domain" description="HTH araC/xylS-type" evidence="5">
    <location>
        <begin position="662"/>
        <end position="760"/>
    </location>
</feature>
<dbReference type="KEGG" id="pbd:PBOR_13350"/>
<accession>A0A089LF87</accession>
<dbReference type="SMART" id="SM00342">
    <property type="entry name" value="HTH_ARAC"/>
    <property type="match status" value="1"/>
</dbReference>
<dbReference type="GO" id="GO:0043565">
    <property type="term" value="F:sequence-specific DNA binding"/>
    <property type="evidence" value="ECO:0007669"/>
    <property type="project" value="InterPro"/>
</dbReference>
<dbReference type="Gene3D" id="1.10.10.60">
    <property type="entry name" value="Homeodomain-like"/>
    <property type="match status" value="2"/>
</dbReference>
<protein>
    <recommendedName>
        <fullName evidence="5">HTH araC/xylS-type domain-containing protein</fullName>
    </recommendedName>
</protein>
<dbReference type="AlphaFoldDB" id="A0A089LF87"/>
<proteinExistence type="predicted"/>
<evidence type="ECO:0000313" key="6">
    <source>
        <dbReference type="EMBL" id="AIQ57808.1"/>
    </source>
</evidence>
<dbReference type="PROSITE" id="PS01124">
    <property type="entry name" value="HTH_ARAC_FAMILY_2"/>
    <property type="match status" value="1"/>
</dbReference>
<dbReference type="PRINTS" id="PR00032">
    <property type="entry name" value="HTHARAC"/>
</dbReference>
<keyword evidence="4" id="KW-0472">Membrane</keyword>
<dbReference type="GO" id="GO:0003700">
    <property type="term" value="F:DNA-binding transcription factor activity"/>
    <property type="evidence" value="ECO:0007669"/>
    <property type="project" value="InterPro"/>
</dbReference>
<dbReference type="SUPFAM" id="SSF46689">
    <property type="entry name" value="Homeodomain-like"/>
    <property type="match status" value="2"/>
</dbReference>
<dbReference type="Pfam" id="PF12833">
    <property type="entry name" value="HTH_18"/>
    <property type="match status" value="1"/>
</dbReference>
<dbReference type="Gene3D" id="3.30.450.20">
    <property type="entry name" value="PAS domain"/>
    <property type="match status" value="1"/>
</dbReference>
<evidence type="ECO:0000256" key="4">
    <source>
        <dbReference type="SAM" id="Phobius"/>
    </source>
</evidence>
<keyword evidence="7" id="KW-1185">Reference proteome</keyword>
<reference evidence="6" key="1">
    <citation type="submission" date="2014-08" db="EMBL/GenBank/DDBJ databases">
        <title>Comparative genomics of the Paenibacillus odorifer group.</title>
        <authorList>
            <person name="den Bakker H.C."/>
            <person name="Tsai Y.-C.Y.-C."/>
            <person name="Martin N."/>
            <person name="Korlach J."/>
            <person name="Wiedmann M."/>
        </authorList>
    </citation>
    <scope>NUCLEOTIDE SEQUENCE [LARGE SCALE GENOMIC DNA]</scope>
    <source>
        <strain evidence="6">DSM 13188</strain>
    </source>
</reference>
<dbReference type="Proteomes" id="UP000029518">
    <property type="component" value="Chromosome"/>
</dbReference>
<organism evidence="6 7">
    <name type="scientific">Paenibacillus borealis</name>
    <dbReference type="NCBI Taxonomy" id="160799"/>
    <lineage>
        <taxon>Bacteria</taxon>
        <taxon>Bacillati</taxon>
        <taxon>Bacillota</taxon>
        <taxon>Bacilli</taxon>
        <taxon>Bacillales</taxon>
        <taxon>Paenibacillaceae</taxon>
        <taxon>Paenibacillus</taxon>
    </lineage>
</organism>
<dbReference type="InterPro" id="IPR018060">
    <property type="entry name" value="HTH_AraC"/>
</dbReference>
<dbReference type="CDD" id="cd12912">
    <property type="entry name" value="PDC2_MCP_like"/>
    <property type="match status" value="1"/>
</dbReference>
<dbReference type="EMBL" id="CP009285">
    <property type="protein sequence ID" value="AIQ57808.1"/>
    <property type="molecule type" value="Genomic_DNA"/>
</dbReference>
<evidence type="ECO:0000256" key="2">
    <source>
        <dbReference type="ARBA" id="ARBA00023125"/>
    </source>
</evidence>
<keyword evidence="2" id="KW-0238">DNA-binding</keyword>
<dbReference type="InterPro" id="IPR020449">
    <property type="entry name" value="Tscrpt_reg_AraC-type_HTH"/>
</dbReference>
<evidence type="ECO:0000256" key="3">
    <source>
        <dbReference type="ARBA" id="ARBA00023163"/>
    </source>
</evidence>
<evidence type="ECO:0000313" key="7">
    <source>
        <dbReference type="Proteomes" id="UP000029518"/>
    </source>
</evidence>
<evidence type="ECO:0000256" key="1">
    <source>
        <dbReference type="ARBA" id="ARBA00023015"/>
    </source>
</evidence>
<dbReference type="OrthoDB" id="1975037at2"/>
<sequence length="763" mass="85982">MRIRISSYLLKLIIFTLVIGAFPVLILGWYSYHYSSQSVLQQIEERNSQVLRQSQLRVEQTLKMIDFSTTQLLGLPTVTNAIATKLGIQDMEMIHELYKNLSSIQTFELGIKDVYLFSLEQDWLITNSGMDAYSQPGLKEKLRPFAGMPNGSVWISGNSASIQGADGMVELNHAVINIKKWPINSSRPRGMIAVVLSSQQLNDLIANEPGMGSVFILDEDGRAISHSNPSLLDKDLSAEAYIAAIRDKKDTAGVFNGIADGSKASISYRKSAYNGWTYVSVVPTQAVTRQATAIGRTSILISLCVLAATVLTALVGSRRMYSPVRHIYRSLLPDKEQRPRKDEFIAISDRIQGILSDQTKLQFELAGQQQQLAEFLVRKMMLGEARSQGIQERLMDYGYGYTSQWTVMRVLLVQVDRLDSSRFTEKDRDLLLFAISNIALEVVPEGERLPPIVIRESVVILTGTSTQSEEAFKESVYAKAAEVQASVKRYLELQTSIGISRSCTAWPEVARGYEEGENALKYRARLGEEVILFIEDVQPASRKEIVYPNKIADELCEAIKAHDSGRAEERLSLVMNALASEESDHQEYQMSLVRLLMDLIRLLQDAGISHHLLRAGEDSLFEELLGMHSPGDIEAWFGKVIVSPAIGLLKERQETQFNSISEEVKQLIVEAFDTDLTLEKCSARLNYHPQYISRVFRQETGTSFTDYLAQYRLTVAKRWLKDTDLTITEIAMKLKYNNPANFIRYFRKMEGITPGQYRTNLVE</sequence>
<feature type="transmembrane region" description="Helical" evidence="4">
    <location>
        <begin position="12"/>
        <end position="32"/>
    </location>
</feature>
<gene>
    <name evidence="6" type="ORF">PBOR_13350</name>
</gene>